<dbReference type="InterPro" id="IPR001436">
    <property type="entry name" value="Alpha-crystallin/sHSP_animal"/>
</dbReference>
<dbReference type="GO" id="GO:0051082">
    <property type="term" value="F:unfolded protein binding"/>
    <property type="evidence" value="ECO:0007669"/>
    <property type="project" value="TreeGrafter"/>
</dbReference>
<keyword evidence="5" id="KW-1185">Reference proteome</keyword>
<dbReference type="SUPFAM" id="SSF49764">
    <property type="entry name" value="HSP20-like chaperones"/>
    <property type="match status" value="1"/>
</dbReference>
<dbReference type="GO" id="GO:0042026">
    <property type="term" value="P:protein refolding"/>
    <property type="evidence" value="ECO:0007669"/>
    <property type="project" value="TreeGrafter"/>
</dbReference>
<dbReference type="PROSITE" id="PS01031">
    <property type="entry name" value="SHSP"/>
    <property type="match status" value="1"/>
</dbReference>
<name>A0AAD9L2E9_RIDPI</name>
<dbReference type="EMBL" id="JAODUO010000365">
    <property type="protein sequence ID" value="KAK2182134.1"/>
    <property type="molecule type" value="Genomic_DNA"/>
</dbReference>
<comment type="similarity">
    <text evidence="1 2">Belongs to the small heat shock protein (HSP20) family.</text>
</comment>
<evidence type="ECO:0000259" key="3">
    <source>
        <dbReference type="PROSITE" id="PS01031"/>
    </source>
</evidence>
<sequence length="143" mass="15761">MDSPLEFGAGQRWMAPVGGGMGRGRWCRRWWRDNASEAVGDRAVEVKCDADTYEVRLKVNDFAPDELAVKVKGGELVVEGEQSELPTTHGVSSRQFTRRFALPPGVEEDTLESQLTEDGFLVVSGKMKSSTPDRTIDISAKKS</sequence>
<proteinExistence type="inferred from homology"/>
<comment type="caution">
    <text evidence="4">The sequence shown here is derived from an EMBL/GenBank/DDBJ whole genome shotgun (WGS) entry which is preliminary data.</text>
</comment>
<dbReference type="GO" id="GO:0009408">
    <property type="term" value="P:response to heat"/>
    <property type="evidence" value="ECO:0007669"/>
    <property type="project" value="TreeGrafter"/>
</dbReference>
<dbReference type="InterPro" id="IPR002068">
    <property type="entry name" value="A-crystallin/Hsp20_dom"/>
</dbReference>
<reference evidence="4" key="1">
    <citation type="journal article" date="2023" name="Mol. Biol. Evol.">
        <title>Third-Generation Sequencing Reveals the Adaptive Role of the Epigenome in Three Deep-Sea Polychaetes.</title>
        <authorList>
            <person name="Perez M."/>
            <person name="Aroh O."/>
            <person name="Sun Y."/>
            <person name="Lan Y."/>
            <person name="Juniper S.K."/>
            <person name="Young C.R."/>
            <person name="Angers B."/>
            <person name="Qian P.Y."/>
        </authorList>
    </citation>
    <scope>NUCLEOTIDE SEQUENCE</scope>
    <source>
        <strain evidence="4">R07B-5</strain>
    </source>
</reference>
<organism evidence="4 5">
    <name type="scientific">Ridgeia piscesae</name>
    <name type="common">Tubeworm</name>
    <dbReference type="NCBI Taxonomy" id="27915"/>
    <lineage>
        <taxon>Eukaryota</taxon>
        <taxon>Metazoa</taxon>
        <taxon>Spiralia</taxon>
        <taxon>Lophotrochozoa</taxon>
        <taxon>Annelida</taxon>
        <taxon>Polychaeta</taxon>
        <taxon>Sedentaria</taxon>
        <taxon>Canalipalpata</taxon>
        <taxon>Sabellida</taxon>
        <taxon>Siboglinidae</taxon>
        <taxon>Ridgeia</taxon>
    </lineage>
</organism>
<dbReference type="PANTHER" id="PTHR45640:SF26">
    <property type="entry name" value="RE23625P"/>
    <property type="match status" value="1"/>
</dbReference>
<dbReference type="Proteomes" id="UP001209878">
    <property type="component" value="Unassembled WGS sequence"/>
</dbReference>
<evidence type="ECO:0000256" key="1">
    <source>
        <dbReference type="PROSITE-ProRule" id="PRU00285"/>
    </source>
</evidence>
<dbReference type="GO" id="GO:0005737">
    <property type="term" value="C:cytoplasm"/>
    <property type="evidence" value="ECO:0007669"/>
    <property type="project" value="TreeGrafter"/>
</dbReference>
<gene>
    <name evidence="4" type="ORF">NP493_365g00077</name>
</gene>
<dbReference type="PRINTS" id="PR00299">
    <property type="entry name" value="ACRYSTALLIN"/>
</dbReference>
<dbReference type="Pfam" id="PF00011">
    <property type="entry name" value="HSP20"/>
    <property type="match status" value="1"/>
</dbReference>
<dbReference type="PANTHER" id="PTHR45640">
    <property type="entry name" value="HEAT SHOCK PROTEIN HSP-12.2-RELATED"/>
    <property type="match status" value="1"/>
</dbReference>
<dbReference type="InterPro" id="IPR008978">
    <property type="entry name" value="HSP20-like_chaperone"/>
</dbReference>
<protein>
    <recommendedName>
        <fullName evidence="3">SHSP domain-containing protein</fullName>
    </recommendedName>
</protein>
<evidence type="ECO:0000256" key="2">
    <source>
        <dbReference type="RuleBase" id="RU003616"/>
    </source>
</evidence>
<dbReference type="GO" id="GO:0005634">
    <property type="term" value="C:nucleus"/>
    <property type="evidence" value="ECO:0007669"/>
    <property type="project" value="TreeGrafter"/>
</dbReference>
<dbReference type="CDD" id="cd06526">
    <property type="entry name" value="metazoan_ACD"/>
    <property type="match status" value="1"/>
</dbReference>
<evidence type="ECO:0000313" key="4">
    <source>
        <dbReference type="EMBL" id="KAK2182134.1"/>
    </source>
</evidence>
<dbReference type="Gene3D" id="2.60.40.790">
    <property type="match status" value="1"/>
</dbReference>
<evidence type="ECO:0000313" key="5">
    <source>
        <dbReference type="Proteomes" id="UP001209878"/>
    </source>
</evidence>
<feature type="domain" description="SHSP" evidence="3">
    <location>
        <begin position="35"/>
        <end position="141"/>
    </location>
</feature>
<accession>A0AAD9L2E9</accession>
<dbReference type="AlphaFoldDB" id="A0AAD9L2E9"/>